<dbReference type="SUPFAM" id="SSF53756">
    <property type="entry name" value="UDP-Glycosyltransferase/glycogen phosphorylase"/>
    <property type="match status" value="1"/>
</dbReference>
<dbReference type="PANTHER" id="PTHR46656:SF3">
    <property type="entry name" value="PUTATIVE-RELATED"/>
    <property type="match status" value="1"/>
</dbReference>
<organism evidence="1 2">
    <name type="scientific">Cohnella fermenti</name>
    <dbReference type="NCBI Taxonomy" id="2565925"/>
    <lineage>
        <taxon>Bacteria</taxon>
        <taxon>Bacillati</taxon>
        <taxon>Bacillota</taxon>
        <taxon>Bacilli</taxon>
        <taxon>Bacillales</taxon>
        <taxon>Paenibacillaceae</taxon>
        <taxon>Cohnella</taxon>
    </lineage>
</organism>
<dbReference type="Pfam" id="PF13692">
    <property type="entry name" value="Glyco_trans_1_4"/>
    <property type="match status" value="1"/>
</dbReference>
<dbReference type="EMBL" id="SSOB01000014">
    <property type="protein sequence ID" value="THF79049.1"/>
    <property type="molecule type" value="Genomic_DNA"/>
</dbReference>
<evidence type="ECO:0000313" key="1">
    <source>
        <dbReference type="EMBL" id="THF79049.1"/>
    </source>
</evidence>
<dbReference type="RefSeq" id="WP_136370156.1">
    <property type="nucleotide sequence ID" value="NZ_SSOB01000014.1"/>
</dbReference>
<dbReference type="AlphaFoldDB" id="A0A4S4BV99"/>
<keyword evidence="2" id="KW-1185">Reference proteome</keyword>
<dbReference type="PANTHER" id="PTHR46656">
    <property type="entry name" value="PUTATIVE-RELATED"/>
    <property type="match status" value="1"/>
</dbReference>
<dbReference type="Gene3D" id="3.40.50.2000">
    <property type="entry name" value="Glycogen Phosphorylase B"/>
    <property type="match status" value="1"/>
</dbReference>
<gene>
    <name evidence="1" type="ORF">E6C55_12590</name>
</gene>
<evidence type="ECO:0000313" key="2">
    <source>
        <dbReference type="Proteomes" id="UP000310636"/>
    </source>
</evidence>
<proteinExistence type="predicted"/>
<dbReference type="OrthoDB" id="440232at2"/>
<accession>A0A4S4BV99</accession>
<name>A0A4S4BV99_9BACL</name>
<keyword evidence="1" id="KW-0808">Transferase</keyword>
<sequence>MKVTGVHWQGPVYDMGGYGNVSRNYLRVLEAIGVPVLVESYGGGMHRAEIGEETYRWLQRLSNPRIGDRVVSIRHGVPPLFDQAASPIRAAKKVGITLFETDRLPQGWAEPCDRMDEVWVPTEFNRRTFAASGVRESKLKVLPYALDASRFYPGIVASRIDFAPPLPGFSFLYVFGFDYRKGFDLLIDAFCEEFSSAEKACLVLKVYVHSGYKAEQVMQEMRRCIPQGRLFRQIFVILEPFDDRQLLELYQACDAYVSVDRAGWGMPAMEMMALGKPVIGLDWGGYTEFMDDSNGLLIRPEKELVPVDARLQRDRPDYYLHHRWADIRPQSVGAAMRRIYEDEELRARIARKAAFDIHMNFSIEAVGVRMRQLLQLG</sequence>
<dbReference type="Proteomes" id="UP000310636">
    <property type="component" value="Unassembled WGS sequence"/>
</dbReference>
<dbReference type="CDD" id="cd03801">
    <property type="entry name" value="GT4_PimA-like"/>
    <property type="match status" value="1"/>
</dbReference>
<reference evidence="1 2" key="1">
    <citation type="submission" date="2019-04" db="EMBL/GenBank/DDBJ databases">
        <title>Cohnella sp. nov. isolated from preserved vegetables.</title>
        <authorList>
            <person name="Lin S.-Y."/>
            <person name="Hung M.-H."/>
            <person name="Young C.-C."/>
        </authorList>
    </citation>
    <scope>NUCLEOTIDE SEQUENCE [LARGE SCALE GENOMIC DNA]</scope>
    <source>
        <strain evidence="1 2">CC-MHH1044</strain>
    </source>
</reference>
<dbReference type="GO" id="GO:0016740">
    <property type="term" value="F:transferase activity"/>
    <property type="evidence" value="ECO:0007669"/>
    <property type="project" value="UniProtKB-KW"/>
</dbReference>
<comment type="caution">
    <text evidence="1">The sequence shown here is derived from an EMBL/GenBank/DDBJ whole genome shotgun (WGS) entry which is preliminary data.</text>
</comment>
<protein>
    <submittedName>
        <fullName evidence="1">Glycosyltransferase family 4 protein</fullName>
    </submittedName>
</protein>